<name>A0A371CSA4_9APHY</name>
<keyword evidence="2" id="KW-1185">Reference proteome</keyword>
<evidence type="ECO:0008006" key="3">
    <source>
        <dbReference type="Google" id="ProtNLM"/>
    </source>
</evidence>
<organism evidence="1 2">
    <name type="scientific">Lentinus brumalis</name>
    <dbReference type="NCBI Taxonomy" id="2498619"/>
    <lineage>
        <taxon>Eukaryota</taxon>
        <taxon>Fungi</taxon>
        <taxon>Dikarya</taxon>
        <taxon>Basidiomycota</taxon>
        <taxon>Agaricomycotina</taxon>
        <taxon>Agaricomycetes</taxon>
        <taxon>Polyporales</taxon>
        <taxon>Polyporaceae</taxon>
        <taxon>Lentinus</taxon>
    </lineage>
</organism>
<sequence>MEMWPLASAISVILWNQYREGFAVHTFLLLNRLPFLKWRTGALAAPQTLASDDLAARSAVHFDLVPLGQPTRTAPSLPIEIHEYIIDAVYPHNIYDDGEHVLTIRALANCALVCQLWRLRAQSLIFYAVKLSDVATLRKLGDLLAHVPVLGLLVRKLYVVGWLHHSAASVVPALPLVVGKRLPEVCSIVICRSPEPPLAAVREKHRMLPHLAIHPRFPLSFSGFAASLRRLHMEGLIFPSFTDFARAMRSASGIAELVCIQVRWSPPSMPPPVSTLGTRISFEKLERLSIRQMGMRAVEILMASTGTALSCLDIDLPHFDVPSTAEGADESPVNLDLHRFPNLHVLQLAIPASPAVCSSSPP</sequence>
<dbReference type="OrthoDB" id="2754576at2759"/>
<dbReference type="EMBL" id="KZ857469">
    <property type="protein sequence ID" value="RDX43146.1"/>
    <property type="molecule type" value="Genomic_DNA"/>
</dbReference>
<accession>A0A371CSA4</accession>
<reference evidence="1 2" key="1">
    <citation type="journal article" date="2018" name="Biotechnol. Biofuels">
        <title>Integrative visual omics of the white-rot fungus Polyporus brumalis exposes the biotechnological potential of its oxidative enzymes for delignifying raw plant biomass.</title>
        <authorList>
            <person name="Miyauchi S."/>
            <person name="Rancon A."/>
            <person name="Drula E."/>
            <person name="Hage H."/>
            <person name="Chaduli D."/>
            <person name="Favel A."/>
            <person name="Grisel S."/>
            <person name="Henrissat B."/>
            <person name="Herpoel-Gimbert I."/>
            <person name="Ruiz-Duenas F.J."/>
            <person name="Chevret D."/>
            <person name="Hainaut M."/>
            <person name="Lin J."/>
            <person name="Wang M."/>
            <person name="Pangilinan J."/>
            <person name="Lipzen A."/>
            <person name="Lesage-Meessen L."/>
            <person name="Navarro D."/>
            <person name="Riley R."/>
            <person name="Grigoriev I.V."/>
            <person name="Zhou S."/>
            <person name="Raouche S."/>
            <person name="Rosso M.N."/>
        </authorList>
    </citation>
    <scope>NUCLEOTIDE SEQUENCE [LARGE SCALE GENOMIC DNA]</scope>
    <source>
        <strain evidence="1 2">BRFM 1820</strain>
    </source>
</reference>
<evidence type="ECO:0000313" key="2">
    <source>
        <dbReference type="Proteomes" id="UP000256964"/>
    </source>
</evidence>
<protein>
    <recommendedName>
        <fullName evidence="3">F-box domain-containing protein</fullName>
    </recommendedName>
</protein>
<proteinExistence type="predicted"/>
<dbReference type="Proteomes" id="UP000256964">
    <property type="component" value="Unassembled WGS sequence"/>
</dbReference>
<evidence type="ECO:0000313" key="1">
    <source>
        <dbReference type="EMBL" id="RDX43146.1"/>
    </source>
</evidence>
<gene>
    <name evidence="1" type="ORF">OH76DRAFT_1235447</name>
</gene>
<dbReference type="AlphaFoldDB" id="A0A371CSA4"/>